<evidence type="ECO:0000256" key="1">
    <source>
        <dbReference type="PROSITE-ProRule" id="PRU00339"/>
    </source>
</evidence>
<evidence type="ECO:0000259" key="2">
    <source>
        <dbReference type="PROSITE" id="PS51724"/>
    </source>
</evidence>
<proteinExistence type="predicted"/>
<dbReference type="InterPro" id="IPR011990">
    <property type="entry name" value="TPR-like_helical_dom_sf"/>
</dbReference>
<dbReference type="Proteomes" id="UP001165343">
    <property type="component" value="Unassembled WGS sequence"/>
</dbReference>
<evidence type="ECO:0000313" key="3">
    <source>
        <dbReference type="EMBL" id="MCL6678150.1"/>
    </source>
</evidence>
<dbReference type="InterPro" id="IPR007730">
    <property type="entry name" value="SPOR-like_dom"/>
</dbReference>
<dbReference type="RefSeq" id="WP_249867120.1">
    <property type="nucleotide sequence ID" value="NZ_JAMGBC010000001.1"/>
</dbReference>
<comment type="caution">
    <text evidence="3">The sequence shown here is derived from an EMBL/GenBank/DDBJ whole genome shotgun (WGS) entry which is preliminary data.</text>
</comment>
<dbReference type="PROSITE" id="PS51257">
    <property type="entry name" value="PROKAR_LIPOPROTEIN"/>
    <property type="match status" value="1"/>
</dbReference>
<dbReference type="Pfam" id="PF13432">
    <property type="entry name" value="TPR_16"/>
    <property type="match status" value="1"/>
</dbReference>
<keyword evidence="1" id="KW-0802">TPR repeat</keyword>
<dbReference type="SMART" id="SM00028">
    <property type="entry name" value="TPR"/>
    <property type="match status" value="2"/>
</dbReference>
<protein>
    <submittedName>
        <fullName evidence="3">Tetratricopeptide repeat protein</fullName>
    </submittedName>
</protein>
<accession>A0ABT0RD13</accession>
<gene>
    <name evidence="3" type="ORF">LZ519_02280</name>
</gene>
<reference evidence="3" key="1">
    <citation type="submission" date="2022-05" db="EMBL/GenBank/DDBJ databases">
        <authorList>
            <person name="Jo J.-H."/>
            <person name="Im W.-T."/>
        </authorList>
    </citation>
    <scope>NUCLEOTIDE SEQUENCE</scope>
    <source>
        <strain evidence="3">RG327</strain>
    </source>
</reference>
<feature type="repeat" description="TPR" evidence="1">
    <location>
        <begin position="75"/>
        <end position="108"/>
    </location>
</feature>
<keyword evidence="4" id="KW-1185">Reference proteome</keyword>
<dbReference type="EMBL" id="JAMGBC010000001">
    <property type="protein sequence ID" value="MCL6678150.1"/>
    <property type="molecule type" value="Genomic_DNA"/>
</dbReference>
<dbReference type="PROSITE" id="PS50005">
    <property type="entry name" value="TPR"/>
    <property type="match status" value="1"/>
</dbReference>
<dbReference type="PROSITE" id="PS51724">
    <property type="entry name" value="SPOR"/>
    <property type="match status" value="1"/>
</dbReference>
<sequence>MRPARFGTAISSIAIVAALAGCAIGQPQGRQSFASKADSSKIGLAMRAQSALSSGQFALAVDFAEQAVQYTPNDAGFRKLLGNCYFAAGRFASAEQAYRDSLTLSPAQADVVLKLALVEIGQGRSSDALAALDAARGALDPADYGLAVALAGRPDDAVSILGEVARAPGADARVRQNLALAYGLSGDWTMARTVAAQDVSPDQLDSRVEQWMAMATPSHPYDQLAMVTGVHPTTDPGQPQQLALKASPDNQRMAQLVLPKSQPEPFQAPQPAEIPPAPLPALPDPAPSQAEEAQVAVAAEAARSLLQQSKPEAPVVQAVAPMPELPTRFEAPAQPASYVAISDTVRRAARKAHRANGHSNSVVQLGAYSSPAQVSVAWNKITKRYPALAKYSPQRARFEGPKGTVWRLSIKGFGSDREARLRCELLQSRGGNCFVRLVAGDAPVQMASR</sequence>
<dbReference type="Pfam" id="PF05036">
    <property type="entry name" value="SPOR"/>
    <property type="match status" value="1"/>
</dbReference>
<feature type="domain" description="SPOR" evidence="2">
    <location>
        <begin position="355"/>
        <end position="439"/>
    </location>
</feature>
<dbReference type="Gene3D" id="1.25.40.10">
    <property type="entry name" value="Tetratricopeptide repeat domain"/>
    <property type="match status" value="1"/>
</dbReference>
<dbReference type="InterPro" id="IPR019734">
    <property type="entry name" value="TPR_rpt"/>
</dbReference>
<organism evidence="3 4">
    <name type="scientific">Sphingomonas anseongensis</name>
    <dbReference type="NCBI Taxonomy" id="2908207"/>
    <lineage>
        <taxon>Bacteria</taxon>
        <taxon>Pseudomonadati</taxon>
        <taxon>Pseudomonadota</taxon>
        <taxon>Alphaproteobacteria</taxon>
        <taxon>Sphingomonadales</taxon>
        <taxon>Sphingomonadaceae</taxon>
        <taxon>Sphingomonas</taxon>
    </lineage>
</organism>
<evidence type="ECO:0000313" key="4">
    <source>
        <dbReference type="Proteomes" id="UP001165343"/>
    </source>
</evidence>
<name>A0ABT0RD13_9SPHN</name>
<dbReference type="SUPFAM" id="SSF48452">
    <property type="entry name" value="TPR-like"/>
    <property type="match status" value="1"/>
</dbReference>
<dbReference type="InterPro" id="IPR036680">
    <property type="entry name" value="SPOR-like_sf"/>
</dbReference>
<dbReference type="Gene3D" id="3.30.70.1070">
    <property type="entry name" value="Sporulation related repeat"/>
    <property type="match status" value="1"/>
</dbReference>